<keyword evidence="2" id="KW-0969">Cilium</keyword>
<evidence type="ECO:0000313" key="2">
    <source>
        <dbReference type="EMBL" id="TCT14007.1"/>
    </source>
</evidence>
<feature type="domain" description="Flagellar protein FlgJ N-terminal" evidence="1">
    <location>
        <begin position="46"/>
        <end position="94"/>
    </location>
</feature>
<accession>A0A4R3MIJ1</accession>
<reference evidence="2 3" key="1">
    <citation type="submission" date="2019-03" db="EMBL/GenBank/DDBJ databases">
        <title>Genomic Encyclopedia of Type Strains, Phase IV (KMG-IV): sequencing the most valuable type-strain genomes for metagenomic binning, comparative biology and taxonomic classification.</title>
        <authorList>
            <person name="Goeker M."/>
        </authorList>
    </citation>
    <scope>NUCLEOTIDE SEQUENCE [LARGE SCALE GENOMIC DNA]</scope>
    <source>
        <strain evidence="2 3">DSM 24629</strain>
    </source>
</reference>
<keyword evidence="3" id="KW-1185">Reference proteome</keyword>
<proteinExistence type="predicted"/>
<protein>
    <submittedName>
        <fullName evidence="2">Flagellar protein FlgJ</fullName>
    </submittedName>
</protein>
<dbReference type="OrthoDB" id="9796740at2"/>
<dbReference type="Pfam" id="PF10135">
    <property type="entry name" value="Rod-binding"/>
    <property type="match status" value="1"/>
</dbReference>
<keyword evidence="2" id="KW-0282">Flagellum</keyword>
<name>A0A4R3MIJ1_9FIRM</name>
<dbReference type="EMBL" id="SMAL01000007">
    <property type="protein sequence ID" value="TCT14007.1"/>
    <property type="molecule type" value="Genomic_DNA"/>
</dbReference>
<dbReference type="InterPro" id="IPR019301">
    <property type="entry name" value="Flagellar_prot_FlgJ_N"/>
</dbReference>
<evidence type="ECO:0000313" key="3">
    <source>
        <dbReference type="Proteomes" id="UP000294902"/>
    </source>
</evidence>
<evidence type="ECO:0000259" key="1">
    <source>
        <dbReference type="Pfam" id="PF10135"/>
    </source>
</evidence>
<dbReference type="Proteomes" id="UP000294902">
    <property type="component" value="Unassembled WGS sequence"/>
</dbReference>
<gene>
    <name evidence="2" type="ORF">EDC18_10776</name>
</gene>
<keyword evidence="2" id="KW-0966">Cell projection</keyword>
<organism evidence="2 3">
    <name type="scientific">Natranaerovirga pectinivora</name>
    <dbReference type="NCBI Taxonomy" id="682400"/>
    <lineage>
        <taxon>Bacteria</taxon>
        <taxon>Bacillati</taxon>
        <taxon>Bacillota</taxon>
        <taxon>Clostridia</taxon>
        <taxon>Lachnospirales</taxon>
        <taxon>Natranaerovirgaceae</taxon>
        <taxon>Natranaerovirga</taxon>
    </lineage>
</organism>
<dbReference type="RefSeq" id="WP_132252892.1">
    <property type="nucleotide sequence ID" value="NZ_SMAL01000007.1"/>
</dbReference>
<comment type="caution">
    <text evidence="2">The sequence shown here is derived from an EMBL/GenBank/DDBJ whole genome shotgun (WGS) entry which is preliminary data.</text>
</comment>
<dbReference type="AlphaFoldDB" id="A0A4R3MIJ1"/>
<sequence length="103" mass="12142">MNINTYNINLNSTNNIDEKLKRKEDNNELKEMCREFESYFIEQMFKEMRKTVPKSGLIQESHGEQIFTDMLYQEYAKEASKGQGMGLAQMLYKQLSSTNKIIE</sequence>